<reference evidence="1 2" key="1">
    <citation type="submission" date="2020-08" db="EMBL/GenBank/DDBJ databases">
        <authorList>
            <person name="Ren C."/>
            <person name="Gu Y."/>
            <person name="Xu Y."/>
        </authorList>
    </citation>
    <scope>NUCLEOTIDE SEQUENCE [LARGE SCALE GENOMIC DNA]</scope>
    <source>
        <strain evidence="1 2">LBM18003</strain>
    </source>
</reference>
<gene>
    <name evidence="1" type="ORF">H6X83_04200</name>
</gene>
<sequence length="102" mass="10901">MKITIAGSPKEIAALALKMQGQQEEQAHKITIDSKEIARVAGNFMQPKVHSTKSCAPDVAIHIDLSEVDAAIKKASQLDDALAKANNLIGSLHDVNIKITSD</sequence>
<keyword evidence="2" id="KW-1185">Reference proteome</keyword>
<accession>A0A7G9WJI2</accession>
<dbReference type="RefSeq" id="WP_212507912.1">
    <property type="nucleotide sequence ID" value="NZ_CP060696.1"/>
</dbReference>
<name>A0A7G9WJI2_9FIRM</name>
<dbReference type="EMBL" id="CP060696">
    <property type="protein sequence ID" value="QNO18844.1"/>
    <property type="molecule type" value="Genomic_DNA"/>
</dbReference>
<proteinExistence type="predicted"/>
<dbReference type="Proteomes" id="UP000516046">
    <property type="component" value="Chromosome"/>
</dbReference>
<dbReference type="AlphaFoldDB" id="A0A7G9WJI2"/>
<protein>
    <submittedName>
        <fullName evidence="1">Uncharacterized protein</fullName>
    </submittedName>
</protein>
<evidence type="ECO:0000313" key="1">
    <source>
        <dbReference type="EMBL" id="QNO18844.1"/>
    </source>
</evidence>
<organism evidence="1 2">
    <name type="scientific">Caproicibacterium amylolyticum</name>
    <dbReference type="NCBI Taxonomy" id="2766537"/>
    <lineage>
        <taxon>Bacteria</taxon>
        <taxon>Bacillati</taxon>
        <taxon>Bacillota</taxon>
        <taxon>Clostridia</taxon>
        <taxon>Eubacteriales</taxon>
        <taxon>Oscillospiraceae</taxon>
        <taxon>Caproicibacterium</taxon>
    </lineage>
</organism>
<evidence type="ECO:0000313" key="2">
    <source>
        <dbReference type="Proteomes" id="UP000516046"/>
    </source>
</evidence>
<dbReference type="KEGG" id="caml:H6X83_04200"/>